<evidence type="ECO:0000313" key="3">
    <source>
        <dbReference type="Proteomes" id="UP000784128"/>
    </source>
</evidence>
<evidence type="ECO:0000259" key="1">
    <source>
        <dbReference type="SMART" id="SM00670"/>
    </source>
</evidence>
<keyword evidence="3" id="KW-1185">Reference proteome</keyword>
<dbReference type="Proteomes" id="UP000784128">
    <property type="component" value="Unassembled WGS sequence"/>
</dbReference>
<gene>
    <name evidence="2" type="ORF">KJB30_02605</name>
</gene>
<proteinExistence type="predicted"/>
<dbReference type="PANTHER" id="PTHR34610:SF3">
    <property type="entry name" value="SSL7007 PROTEIN"/>
    <property type="match status" value="1"/>
</dbReference>
<dbReference type="Pfam" id="PF13470">
    <property type="entry name" value="PIN_3"/>
    <property type="match status" value="1"/>
</dbReference>
<dbReference type="PANTHER" id="PTHR34610">
    <property type="entry name" value="SSL7007 PROTEIN"/>
    <property type="match status" value="1"/>
</dbReference>
<dbReference type="EMBL" id="JAHDYS010000002">
    <property type="protein sequence ID" value="MBT1070665.1"/>
    <property type="molecule type" value="Genomic_DNA"/>
</dbReference>
<dbReference type="SMART" id="SM00670">
    <property type="entry name" value="PINc"/>
    <property type="match status" value="1"/>
</dbReference>
<dbReference type="InterPro" id="IPR029060">
    <property type="entry name" value="PIN-like_dom_sf"/>
</dbReference>
<accession>A0ABS5U4R7</accession>
<dbReference type="RefSeq" id="WP_214296379.1">
    <property type="nucleotide sequence ID" value="NZ_JAHDYS010000002.1"/>
</dbReference>
<dbReference type="SUPFAM" id="SSF88723">
    <property type="entry name" value="PIN domain-like"/>
    <property type="match status" value="1"/>
</dbReference>
<reference evidence="2 3" key="1">
    <citation type="submission" date="2021-05" db="EMBL/GenBank/DDBJ databases">
        <title>The draft genome of Geobacter chapellei DSM 13688.</title>
        <authorList>
            <person name="Xu Z."/>
            <person name="Masuda Y."/>
            <person name="Itoh H."/>
            <person name="Senoo K."/>
        </authorList>
    </citation>
    <scope>NUCLEOTIDE SEQUENCE [LARGE SCALE GENOMIC DNA]</scope>
    <source>
        <strain evidence="2 3">DSM 13688</strain>
    </source>
</reference>
<protein>
    <submittedName>
        <fullName evidence="2">Toxin-antitoxin system toxin component, PIN family</fullName>
    </submittedName>
</protein>
<sequence>MKVVIGTNVLVSAILRNRIPEAVILFVAGNDDMEWVVSPEIMAEYREVLSRPKFALPPEMLAQWFELLERFTVTCHTGLTIDFPRDQKDAKFLSCAIDSGADFFITGDRDFSQAQRLLTTTILSVTQFKTHICDRLMTPA</sequence>
<dbReference type="InterPro" id="IPR002850">
    <property type="entry name" value="PIN_toxin-like"/>
</dbReference>
<evidence type="ECO:0000313" key="2">
    <source>
        <dbReference type="EMBL" id="MBT1070665.1"/>
    </source>
</evidence>
<name>A0ABS5U4R7_9BACT</name>
<dbReference type="InterPro" id="IPR002716">
    <property type="entry name" value="PIN_dom"/>
</dbReference>
<dbReference type="NCBIfam" id="TIGR00305">
    <property type="entry name" value="putative toxin-antitoxin system toxin component, PIN family"/>
    <property type="match status" value="1"/>
</dbReference>
<organism evidence="2 3">
    <name type="scientific">Pelotalea chapellei</name>
    <dbReference type="NCBI Taxonomy" id="44671"/>
    <lineage>
        <taxon>Bacteria</taxon>
        <taxon>Pseudomonadati</taxon>
        <taxon>Thermodesulfobacteriota</taxon>
        <taxon>Desulfuromonadia</taxon>
        <taxon>Geobacterales</taxon>
        <taxon>Geobacteraceae</taxon>
        <taxon>Pelotalea</taxon>
    </lineage>
</organism>
<feature type="domain" description="PIN" evidence="1">
    <location>
        <begin position="1"/>
        <end position="113"/>
    </location>
</feature>
<comment type="caution">
    <text evidence="2">The sequence shown here is derived from an EMBL/GenBank/DDBJ whole genome shotgun (WGS) entry which is preliminary data.</text>
</comment>